<dbReference type="InterPro" id="IPR037523">
    <property type="entry name" value="VOC_core"/>
</dbReference>
<keyword evidence="2" id="KW-0560">Oxidoreductase</keyword>
<reference evidence="2 3" key="1">
    <citation type="submission" date="2016-10" db="EMBL/GenBank/DDBJ databases">
        <authorList>
            <person name="de Groot N.N."/>
        </authorList>
    </citation>
    <scope>NUCLEOTIDE SEQUENCE [LARGE SCALE GENOMIC DNA]</scope>
    <source>
        <strain evidence="2 3">CGMCC 4.3510</strain>
    </source>
</reference>
<dbReference type="Gene3D" id="3.10.180.10">
    <property type="entry name" value="2,3-Dihydroxybiphenyl 1,2-Dioxygenase, domain 1"/>
    <property type="match status" value="1"/>
</dbReference>
<evidence type="ECO:0000259" key="1">
    <source>
        <dbReference type="PROSITE" id="PS51819"/>
    </source>
</evidence>
<proteinExistence type="predicted"/>
<dbReference type="EMBL" id="FONG01000020">
    <property type="protein sequence ID" value="SFF58742.1"/>
    <property type="molecule type" value="Genomic_DNA"/>
</dbReference>
<evidence type="ECO:0000313" key="2">
    <source>
        <dbReference type="EMBL" id="SFF58742.1"/>
    </source>
</evidence>
<protein>
    <submittedName>
        <fullName evidence="2">Glyoxalase/Bleomycin resistance protein/Dioxygenase superfamily protein</fullName>
    </submittedName>
</protein>
<organism evidence="2 3">
    <name type="scientific">Actinacidiphila alni</name>
    <dbReference type="NCBI Taxonomy" id="380248"/>
    <lineage>
        <taxon>Bacteria</taxon>
        <taxon>Bacillati</taxon>
        <taxon>Actinomycetota</taxon>
        <taxon>Actinomycetes</taxon>
        <taxon>Kitasatosporales</taxon>
        <taxon>Streptomycetaceae</taxon>
        <taxon>Actinacidiphila</taxon>
    </lineage>
</organism>
<dbReference type="Proteomes" id="UP000199323">
    <property type="component" value="Unassembled WGS sequence"/>
</dbReference>
<dbReference type="InterPro" id="IPR029068">
    <property type="entry name" value="Glyas_Bleomycin-R_OHBP_Dase"/>
</dbReference>
<gene>
    <name evidence="2" type="ORF">SAMN05216251_12056</name>
</gene>
<keyword evidence="2" id="KW-0223">Dioxygenase</keyword>
<dbReference type="AlphaFoldDB" id="A0A1I2JV81"/>
<keyword evidence="3" id="KW-1185">Reference proteome</keyword>
<dbReference type="PROSITE" id="PS51819">
    <property type="entry name" value="VOC"/>
    <property type="match status" value="1"/>
</dbReference>
<feature type="domain" description="VOC" evidence="1">
    <location>
        <begin position="8"/>
        <end position="143"/>
    </location>
</feature>
<sequence>MTTEPLLRLYHTGIIVDSLDKAMAAMGDALRLDWAPPLTSTVPLECPDGVVGREVRFAYSLQGPHFVELLEQIDPAPYVNVTGGRRVHHLGYYTDDLRAAAASLEAKGYRRELNGVAADGGIGRATFHYNPESPGMWIELVSHEVAEEIDGWIAEAAAAKNVPYVSPFA</sequence>
<dbReference type="RefSeq" id="WP_177246644.1">
    <property type="nucleotide sequence ID" value="NZ_FONG01000020.1"/>
</dbReference>
<dbReference type="STRING" id="380248.SAMN05216251_12056"/>
<name>A0A1I2JV81_9ACTN</name>
<dbReference type="GO" id="GO:0051213">
    <property type="term" value="F:dioxygenase activity"/>
    <property type="evidence" value="ECO:0007669"/>
    <property type="project" value="UniProtKB-KW"/>
</dbReference>
<evidence type="ECO:0000313" key="3">
    <source>
        <dbReference type="Proteomes" id="UP000199323"/>
    </source>
</evidence>
<dbReference type="Pfam" id="PF13669">
    <property type="entry name" value="Glyoxalase_4"/>
    <property type="match status" value="1"/>
</dbReference>
<dbReference type="SUPFAM" id="SSF54593">
    <property type="entry name" value="Glyoxalase/Bleomycin resistance protein/Dihydroxybiphenyl dioxygenase"/>
    <property type="match status" value="1"/>
</dbReference>
<accession>A0A1I2JV81</accession>